<evidence type="ECO:0000313" key="8">
    <source>
        <dbReference type="Proteomes" id="UP000256999"/>
    </source>
</evidence>
<protein>
    <recommendedName>
        <fullName evidence="6">Probable membrane transporter protein</fullName>
    </recommendedName>
</protein>
<proteinExistence type="inferred from homology"/>
<dbReference type="InterPro" id="IPR002781">
    <property type="entry name" value="TM_pro_TauE-like"/>
</dbReference>
<dbReference type="AlphaFoldDB" id="A0A3E0UJP2"/>
<evidence type="ECO:0000256" key="5">
    <source>
        <dbReference type="ARBA" id="ARBA00023136"/>
    </source>
</evidence>
<accession>A0A3E0UJP2</accession>
<keyword evidence="4 6" id="KW-1133">Transmembrane helix</keyword>
<feature type="transmembrane region" description="Helical" evidence="6">
    <location>
        <begin position="144"/>
        <end position="170"/>
    </location>
</feature>
<feature type="transmembrane region" description="Helical" evidence="6">
    <location>
        <begin position="107"/>
        <end position="123"/>
    </location>
</feature>
<reference evidence="7 8" key="1">
    <citation type="submission" date="2018-08" db="EMBL/GenBank/DDBJ databases">
        <title>Thalassotalea euphylliae genome.</title>
        <authorList>
            <person name="Summers S."/>
            <person name="Rice S.A."/>
            <person name="Freckelton M.L."/>
            <person name="Nedved B.T."/>
            <person name="Hadfield M.G."/>
        </authorList>
    </citation>
    <scope>NUCLEOTIDE SEQUENCE [LARGE SCALE GENOMIC DNA]</scope>
    <source>
        <strain evidence="7 8">H2</strain>
    </source>
</reference>
<organism evidence="7 8">
    <name type="scientific">Thalassotalea euphylliae</name>
    <dbReference type="NCBI Taxonomy" id="1655234"/>
    <lineage>
        <taxon>Bacteria</taxon>
        <taxon>Pseudomonadati</taxon>
        <taxon>Pseudomonadota</taxon>
        <taxon>Gammaproteobacteria</taxon>
        <taxon>Alteromonadales</taxon>
        <taxon>Colwelliaceae</taxon>
        <taxon>Thalassotalea</taxon>
    </lineage>
</organism>
<evidence type="ECO:0000313" key="7">
    <source>
        <dbReference type="EMBL" id="REL35982.1"/>
    </source>
</evidence>
<comment type="caution">
    <text evidence="7">The sequence shown here is derived from an EMBL/GenBank/DDBJ whole genome shotgun (WGS) entry which is preliminary data.</text>
</comment>
<keyword evidence="5 6" id="KW-0472">Membrane</keyword>
<gene>
    <name evidence="7" type="ORF">DXX92_11940</name>
</gene>
<feature type="transmembrane region" description="Helical" evidence="6">
    <location>
        <begin position="39"/>
        <end position="67"/>
    </location>
</feature>
<dbReference type="PANTHER" id="PTHR43483">
    <property type="entry name" value="MEMBRANE TRANSPORTER PROTEIN HI_0806-RELATED"/>
    <property type="match status" value="1"/>
</dbReference>
<dbReference type="RefSeq" id="WP_116000649.1">
    <property type="nucleotide sequence ID" value="NZ_QUOV01000001.1"/>
</dbReference>
<comment type="similarity">
    <text evidence="2 6">Belongs to the 4-toluene sulfonate uptake permease (TSUP) (TC 2.A.102) family.</text>
</comment>
<name>A0A3E0UJP2_9GAMM</name>
<feature type="transmembrane region" description="Helical" evidence="6">
    <location>
        <begin position="182"/>
        <end position="203"/>
    </location>
</feature>
<feature type="transmembrane region" description="Helical" evidence="6">
    <location>
        <begin position="79"/>
        <end position="101"/>
    </location>
</feature>
<dbReference type="OrthoDB" id="457670at2"/>
<evidence type="ECO:0000256" key="4">
    <source>
        <dbReference type="ARBA" id="ARBA00022989"/>
    </source>
</evidence>
<dbReference type="Proteomes" id="UP000256999">
    <property type="component" value="Unassembled WGS sequence"/>
</dbReference>
<comment type="subcellular location">
    <subcellularLocation>
        <location evidence="6">Cell membrane</location>
        <topology evidence="6">Multi-pass membrane protein</topology>
    </subcellularLocation>
    <subcellularLocation>
        <location evidence="1">Membrane</location>
        <topology evidence="1">Multi-pass membrane protein</topology>
    </subcellularLocation>
</comment>
<sequence>MLDVVTIIMFLALGSIVGFLAGLLGVGGGGILVPALSYFLIWSGVGVDNLMHIALGTSMACIIVTSFSSLRAHQQKGAVVWEIVKVMSFGIVLGTFAATYVASHVNSLYLAILFSCFMFWTAIRMMKNKAHLEKPRTLDKANMFYTASGIGAVSALVSIGGGSLTVPYLIKHSVDVKKAIGTSAAIGLPISVTATLGYLINGWNADLAYADLTHAYSIMAYTIGFVYWPAVIFISITSFFFAPLGAKAAHYLPVGVLKKTFAALLILLSIKMTLLLL</sequence>
<evidence type="ECO:0000256" key="1">
    <source>
        <dbReference type="ARBA" id="ARBA00004141"/>
    </source>
</evidence>
<feature type="transmembrane region" description="Helical" evidence="6">
    <location>
        <begin position="215"/>
        <end position="242"/>
    </location>
</feature>
<dbReference type="PANTHER" id="PTHR43483:SF3">
    <property type="entry name" value="MEMBRANE TRANSPORTER PROTEIN HI_0806-RELATED"/>
    <property type="match status" value="1"/>
</dbReference>
<dbReference type="EMBL" id="QUOV01000001">
    <property type="protein sequence ID" value="REL35982.1"/>
    <property type="molecule type" value="Genomic_DNA"/>
</dbReference>
<dbReference type="GO" id="GO:0005886">
    <property type="term" value="C:plasma membrane"/>
    <property type="evidence" value="ECO:0007669"/>
    <property type="project" value="UniProtKB-SubCell"/>
</dbReference>
<feature type="transmembrane region" description="Helical" evidence="6">
    <location>
        <begin position="7"/>
        <end position="33"/>
    </location>
</feature>
<evidence type="ECO:0000256" key="3">
    <source>
        <dbReference type="ARBA" id="ARBA00022692"/>
    </source>
</evidence>
<evidence type="ECO:0000256" key="2">
    <source>
        <dbReference type="ARBA" id="ARBA00009142"/>
    </source>
</evidence>
<dbReference type="Pfam" id="PF01925">
    <property type="entry name" value="TauE"/>
    <property type="match status" value="1"/>
</dbReference>
<keyword evidence="3 6" id="KW-0812">Transmembrane</keyword>
<feature type="transmembrane region" description="Helical" evidence="6">
    <location>
        <begin position="248"/>
        <end position="270"/>
    </location>
</feature>
<evidence type="ECO:0000256" key="6">
    <source>
        <dbReference type="RuleBase" id="RU363041"/>
    </source>
</evidence>
<keyword evidence="6" id="KW-1003">Cell membrane</keyword>